<dbReference type="InterPro" id="IPR029472">
    <property type="entry name" value="Copia-like_N"/>
</dbReference>
<name>A0A6J5URS1_PRUAR</name>
<gene>
    <name evidence="2" type="ORF">CURHAP_LOCUS29449</name>
</gene>
<accession>A0A6J5URS1</accession>
<sequence length="81" mass="9015">MGDDSKGVLMLLCASSSKEDRPSHDYFVLITLKKLDGSNYASWSRSALLTITSCRMVGFINGKKLQRKTLMNMLNGQKTIV</sequence>
<evidence type="ECO:0000259" key="1">
    <source>
        <dbReference type="Pfam" id="PF14244"/>
    </source>
</evidence>
<dbReference type="AlphaFoldDB" id="A0A6J5URS1"/>
<proteinExistence type="predicted"/>
<dbReference type="Proteomes" id="UP000507222">
    <property type="component" value="Unassembled WGS sequence"/>
</dbReference>
<evidence type="ECO:0000313" key="3">
    <source>
        <dbReference type="Proteomes" id="UP000507222"/>
    </source>
</evidence>
<feature type="domain" description="Retrotransposon Copia-like N-terminal" evidence="1">
    <location>
        <begin position="30"/>
        <end position="64"/>
    </location>
</feature>
<organism evidence="2 3">
    <name type="scientific">Prunus armeniaca</name>
    <name type="common">Apricot</name>
    <name type="synonym">Armeniaca vulgaris</name>
    <dbReference type="NCBI Taxonomy" id="36596"/>
    <lineage>
        <taxon>Eukaryota</taxon>
        <taxon>Viridiplantae</taxon>
        <taxon>Streptophyta</taxon>
        <taxon>Embryophyta</taxon>
        <taxon>Tracheophyta</taxon>
        <taxon>Spermatophyta</taxon>
        <taxon>Magnoliopsida</taxon>
        <taxon>eudicotyledons</taxon>
        <taxon>Gunneridae</taxon>
        <taxon>Pentapetalae</taxon>
        <taxon>rosids</taxon>
        <taxon>fabids</taxon>
        <taxon>Rosales</taxon>
        <taxon>Rosaceae</taxon>
        <taxon>Amygdaloideae</taxon>
        <taxon>Amygdaleae</taxon>
        <taxon>Prunus</taxon>
    </lineage>
</organism>
<dbReference type="EMBL" id="CAEKDK010000004">
    <property type="protein sequence ID" value="CAB4278467.1"/>
    <property type="molecule type" value="Genomic_DNA"/>
</dbReference>
<protein>
    <recommendedName>
        <fullName evidence="1">Retrotransposon Copia-like N-terminal domain-containing protein</fullName>
    </recommendedName>
</protein>
<reference evidence="2 3" key="1">
    <citation type="submission" date="2020-05" db="EMBL/GenBank/DDBJ databases">
        <authorList>
            <person name="Campoy J."/>
            <person name="Schneeberger K."/>
            <person name="Spophaly S."/>
        </authorList>
    </citation>
    <scope>NUCLEOTIDE SEQUENCE [LARGE SCALE GENOMIC DNA]</scope>
    <source>
        <strain evidence="2">PruArmRojPasFocal</strain>
    </source>
</reference>
<evidence type="ECO:0000313" key="2">
    <source>
        <dbReference type="EMBL" id="CAB4278467.1"/>
    </source>
</evidence>
<dbReference type="Pfam" id="PF14244">
    <property type="entry name" value="Retrotran_gag_3"/>
    <property type="match status" value="1"/>
</dbReference>